<feature type="transmembrane region" description="Helical" evidence="1">
    <location>
        <begin position="16"/>
        <end position="39"/>
    </location>
</feature>
<proteinExistence type="predicted"/>
<sequence>MCSQASKISSFLGHEALVLALLPWSMSQIMLEFLFVCTFTQTKIGPILLIWNETIKSGLLVTE</sequence>
<dbReference type="AlphaFoldDB" id="A0A2P2MX50"/>
<protein>
    <submittedName>
        <fullName evidence="2">Uncharacterized protein</fullName>
    </submittedName>
</protein>
<dbReference type="EMBL" id="GGEC01054298">
    <property type="protein sequence ID" value="MBX34782.1"/>
    <property type="molecule type" value="Transcribed_RNA"/>
</dbReference>
<reference evidence="2" key="1">
    <citation type="submission" date="2018-02" db="EMBL/GenBank/DDBJ databases">
        <title>Rhizophora mucronata_Transcriptome.</title>
        <authorList>
            <person name="Meera S.P."/>
            <person name="Sreeshan A."/>
            <person name="Augustine A."/>
        </authorList>
    </citation>
    <scope>NUCLEOTIDE SEQUENCE</scope>
    <source>
        <tissue evidence="2">Leaf</tissue>
    </source>
</reference>
<accession>A0A2P2MX50</accession>
<keyword evidence="1" id="KW-0472">Membrane</keyword>
<name>A0A2P2MX50_RHIMU</name>
<evidence type="ECO:0000256" key="1">
    <source>
        <dbReference type="SAM" id="Phobius"/>
    </source>
</evidence>
<keyword evidence="1" id="KW-0812">Transmembrane</keyword>
<keyword evidence="1" id="KW-1133">Transmembrane helix</keyword>
<organism evidence="2">
    <name type="scientific">Rhizophora mucronata</name>
    <name type="common">Asiatic mangrove</name>
    <dbReference type="NCBI Taxonomy" id="61149"/>
    <lineage>
        <taxon>Eukaryota</taxon>
        <taxon>Viridiplantae</taxon>
        <taxon>Streptophyta</taxon>
        <taxon>Embryophyta</taxon>
        <taxon>Tracheophyta</taxon>
        <taxon>Spermatophyta</taxon>
        <taxon>Magnoliopsida</taxon>
        <taxon>eudicotyledons</taxon>
        <taxon>Gunneridae</taxon>
        <taxon>Pentapetalae</taxon>
        <taxon>rosids</taxon>
        <taxon>fabids</taxon>
        <taxon>Malpighiales</taxon>
        <taxon>Rhizophoraceae</taxon>
        <taxon>Rhizophora</taxon>
    </lineage>
</organism>
<evidence type="ECO:0000313" key="2">
    <source>
        <dbReference type="EMBL" id="MBX34782.1"/>
    </source>
</evidence>